<dbReference type="SUPFAM" id="SSF69765">
    <property type="entry name" value="IpsF-like"/>
    <property type="match status" value="1"/>
</dbReference>
<feature type="site" description="Transition state stabilizer" evidence="4">
    <location>
        <position position="136"/>
    </location>
</feature>
<dbReference type="UniPathway" id="UPA00056">
    <property type="reaction ID" value="UER00095"/>
</dbReference>
<feature type="binding site" evidence="4">
    <location>
        <position position="13"/>
    </location>
    <ligand>
        <name>a divalent metal cation</name>
        <dbReference type="ChEBI" id="CHEBI:60240"/>
    </ligand>
</feature>
<feature type="binding site" evidence="4">
    <location>
        <position position="142"/>
    </location>
    <ligand>
        <name>4-CDP-2-C-methyl-D-erythritol 2-phosphate</name>
        <dbReference type="ChEBI" id="CHEBI:57919"/>
    </ligand>
</feature>
<proteinExistence type="inferred from homology"/>
<evidence type="ECO:0000313" key="8">
    <source>
        <dbReference type="Proteomes" id="UP000054172"/>
    </source>
</evidence>
<dbReference type="HAMAP" id="MF_00107">
    <property type="entry name" value="IspF"/>
    <property type="match status" value="1"/>
</dbReference>
<feature type="binding site" evidence="4">
    <location>
        <position position="45"/>
    </location>
    <ligand>
        <name>a divalent metal cation</name>
        <dbReference type="ChEBI" id="CHEBI:60240"/>
    </ligand>
</feature>
<reference evidence="7" key="1">
    <citation type="submission" date="2015-08" db="EMBL/GenBank/DDBJ databases">
        <title>Candidatus Bacteriodes Periocalifornicus.</title>
        <authorList>
            <person name="McLean J.S."/>
            <person name="Kelley S."/>
        </authorList>
    </citation>
    <scope>NUCLEOTIDE SEQUENCE [LARGE SCALE GENOMIC DNA]</scope>
    <source>
        <strain evidence="7">12B</strain>
    </source>
</reference>
<dbReference type="GO" id="GO:0019288">
    <property type="term" value="P:isopentenyl diphosphate biosynthetic process, methylerythritol 4-phosphate pathway"/>
    <property type="evidence" value="ECO:0007669"/>
    <property type="project" value="UniProtKB-UniRule"/>
</dbReference>
<feature type="binding site" evidence="4">
    <location>
        <begin position="37"/>
        <end position="38"/>
    </location>
    <ligand>
        <name>4-CDP-2-C-methyl-D-erythritol 2-phosphate</name>
        <dbReference type="ChEBI" id="CHEBI:57919"/>
    </ligand>
</feature>
<organism evidence="7 8">
    <name type="scientific">Candidatus [Bacteroides] periocalifornicus</name>
    <dbReference type="NCBI Taxonomy" id="1702214"/>
    <lineage>
        <taxon>Bacteria</taxon>
        <taxon>Pseudomonadati</taxon>
        <taxon>Bacteroidota</taxon>
    </lineage>
</organism>
<dbReference type="GO" id="GO:0046872">
    <property type="term" value="F:metal ion binding"/>
    <property type="evidence" value="ECO:0007669"/>
    <property type="project" value="UniProtKB-KW"/>
</dbReference>
<feature type="binding site" evidence="4">
    <location>
        <begin position="59"/>
        <end position="61"/>
    </location>
    <ligand>
        <name>4-CDP-2-C-methyl-D-erythritol 2-phosphate</name>
        <dbReference type="ChEBI" id="CHEBI:57919"/>
    </ligand>
</feature>
<comment type="subunit">
    <text evidence="4">Homotrimer.</text>
</comment>
<evidence type="ECO:0000256" key="2">
    <source>
        <dbReference type="ARBA" id="ARBA00023229"/>
    </source>
</evidence>
<feature type="domain" description="2-C-methyl-D-erythritol 2,4-cyclodiphosphate synthase" evidence="6">
    <location>
        <begin position="4"/>
        <end position="157"/>
    </location>
</feature>
<dbReference type="EC" id="4.6.1.12" evidence="4 5"/>
<protein>
    <recommendedName>
        <fullName evidence="4 5">2-C-methyl-D-erythritol 2,4-cyclodiphosphate synthase</fullName>
        <shortName evidence="4">MECDP-synthase</shortName>
        <shortName evidence="4">MECPP-synthase</shortName>
        <shortName evidence="4">MECPS</shortName>
        <ecNumber evidence="4 5">4.6.1.12</ecNumber>
    </recommendedName>
</protein>
<evidence type="ECO:0000256" key="4">
    <source>
        <dbReference type="HAMAP-Rule" id="MF_00107"/>
    </source>
</evidence>
<evidence type="ECO:0000259" key="6">
    <source>
        <dbReference type="Pfam" id="PF02542"/>
    </source>
</evidence>
<accession>A0A0Q4BA09</accession>
<evidence type="ECO:0000313" key="7">
    <source>
        <dbReference type="EMBL" id="KQM09463.1"/>
    </source>
</evidence>
<dbReference type="Proteomes" id="UP000054172">
    <property type="component" value="Unassembled WGS sequence"/>
</dbReference>
<name>A0A0Q4BA09_9BACT</name>
<dbReference type="InterPro" id="IPR036571">
    <property type="entry name" value="MECDP_synthase_sf"/>
</dbReference>
<comment type="catalytic activity">
    <reaction evidence="4 5">
        <text>4-CDP-2-C-methyl-D-erythritol 2-phosphate = 2-C-methyl-D-erythritol 2,4-cyclic diphosphate + CMP</text>
        <dbReference type="Rhea" id="RHEA:23864"/>
        <dbReference type="ChEBI" id="CHEBI:57919"/>
        <dbReference type="ChEBI" id="CHEBI:58483"/>
        <dbReference type="ChEBI" id="CHEBI:60377"/>
        <dbReference type="EC" id="4.6.1.12"/>
    </reaction>
</comment>
<feature type="binding site" evidence="4">
    <location>
        <begin position="135"/>
        <end position="138"/>
    </location>
    <ligand>
        <name>4-CDP-2-C-methyl-D-erythritol 2-phosphate</name>
        <dbReference type="ChEBI" id="CHEBI:57919"/>
    </ligand>
</feature>
<dbReference type="AlphaFoldDB" id="A0A0Q4BA09"/>
<dbReference type="FunFam" id="3.30.1330.50:FF:000003">
    <property type="entry name" value="2-C-methyl-D-erythritol 2,4-cyclodiphosphate synthase"/>
    <property type="match status" value="1"/>
</dbReference>
<dbReference type="STRING" id="1702214.AL399_01460"/>
<comment type="caution">
    <text evidence="4">Lacks conserved residue(s) required for the propagation of feature annotation.</text>
</comment>
<dbReference type="EMBL" id="LIIK01000004">
    <property type="protein sequence ID" value="KQM09463.1"/>
    <property type="molecule type" value="Genomic_DNA"/>
</dbReference>
<keyword evidence="2 4" id="KW-0414">Isoprene biosynthesis</keyword>
<comment type="function">
    <text evidence="4">Involved in the biosynthesis of isopentenyl diphosphate (IPP) and dimethylallyl diphosphate (DMAPP), two major building blocks of isoprenoid compounds. Catalyzes the conversion of 4-diphosphocytidyl-2-C-methyl-D-erythritol 2-phosphate (CDP-ME2P) to 2-C-methyl-D-erythritol 2,4-cyclodiphosphate (ME-CPP) with a corresponding release of cytidine 5-monophosphate (CMP).</text>
</comment>
<keyword evidence="8" id="KW-1185">Reference proteome</keyword>
<comment type="caution">
    <text evidence="7">The sequence shown here is derived from an EMBL/GenBank/DDBJ whole genome shotgun (WGS) entry which is preliminary data.</text>
</comment>
<dbReference type="PANTHER" id="PTHR43181">
    <property type="entry name" value="2-C-METHYL-D-ERYTHRITOL 2,4-CYCLODIPHOSPHATE SYNTHASE, CHLOROPLASTIC"/>
    <property type="match status" value="1"/>
</dbReference>
<comment type="cofactor">
    <cofactor evidence="4">
        <name>a divalent metal cation</name>
        <dbReference type="ChEBI" id="CHEBI:60240"/>
    </cofactor>
    <text evidence="4">Binds 1 divalent metal cation per subunit.</text>
</comment>
<feature type="binding site" evidence="4">
    <location>
        <position position="11"/>
    </location>
    <ligand>
        <name>a divalent metal cation</name>
        <dbReference type="ChEBI" id="CHEBI:60240"/>
    </ligand>
</feature>
<evidence type="ECO:0000256" key="1">
    <source>
        <dbReference type="ARBA" id="ARBA00022723"/>
    </source>
</evidence>
<comment type="pathway">
    <text evidence="4">Isoprenoid biosynthesis; isopentenyl diphosphate biosynthesis via DXP pathway; isopentenyl diphosphate from 1-deoxy-D-xylulose 5-phosphate: step 4/6.</text>
</comment>
<dbReference type="PANTHER" id="PTHR43181:SF1">
    <property type="entry name" value="2-C-METHYL-D-ERYTHRITOL 2,4-CYCLODIPHOSPHATE SYNTHASE, CHLOROPLASTIC"/>
    <property type="match status" value="1"/>
</dbReference>
<dbReference type="Gene3D" id="3.30.1330.50">
    <property type="entry name" value="2-C-methyl-D-erythritol 2,4-cyclodiphosphate synthase"/>
    <property type="match status" value="1"/>
</dbReference>
<dbReference type="GO" id="GO:0008685">
    <property type="term" value="F:2-C-methyl-D-erythritol 2,4-cyclodiphosphate synthase activity"/>
    <property type="evidence" value="ECO:0007669"/>
    <property type="project" value="UniProtKB-UniRule"/>
</dbReference>
<dbReference type="PATRIC" id="fig|1702214.3.peg.1886"/>
<dbReference type="InterPro" id="IPR003526">
    <property type="entry name" value="MECDP_synthase"/>
</dbReference>
<gene>
    <name evidence="4" type="primary">ispF</name>
    <name evidence="7" type="ORF">AL399_01460</name>
</gene>
<dbReference type="GO" id="GO:0016114">
    <property type="term" value="P:terpenoid biosynthetic process"/>
    <property type="evidence" value="ECO:0007669"/>
    <property type="project" value="InterPro"/>
</dbReference>
<dbReference type="CDD" id="cd00554">
    <property type="entry name" value="MECDP_synthase"/>
    <property type="match status" value="1"/>
</dbReference>
<sequence>MGNFRIGLGYDVHRLEEGYPLWLCGVQVECEFGAVGHSDADTPTHALCDALLGALALGDIGKHFPDTDPAYHGISSLLLLKQCYEMVKNGGFRLSNADIVIALQRPKIQPYIEQMRTTLAECLQAPVESISVKATTTERLGFVGEGRGIMAQAVVLLEKPVNASE</sequence>
<dbReference type="Pfam" id="PF02542">
    <property type="entry name" value="YgbB"/>
    <property type="match status" value="1"/>
</dbReference>
<keyword evidence="3 4" id="KW-0456">Lyase</keyword>
<keyword evidence="1 4" id="KW-0479">Metal-binding</keyword>
<dbReference type="NCBIfam" id="TIGR00151">
    <property type="entry name" value="ispF"/>
    <property type="match status" value="1"/>
</dbReference>
<comment type="similarity">
    <text evidence="4 5">Belongs to the IspF family.</text>
</comment>
<feature type="site" description="Transition state stabilizer" evidence="4">
    <location>
        <position position="37"/>
    </location>
</feature>
<evidence type="ECO:0000256" key="3">
    <source>
        <dbReference type="ARBA" id="ARBA00023239"/>
    </source>
</evidence>
<evidence type="ECO:0000256" key="5">
    <source>
        <dbReference type="RuleBase" id="RU004395"/>
    </source>
</evidence>
<feature type="binding site" evidence="4">
    <location>
        <begin position="11"/>
        <end position="13"/>
    </location>
    <ligand>
        <name>4-CDP-2-C-methyl-D-erythritol 2-phosphate</name>
        <dbReference type="ChEBI" id="CHEBI:57919"/>
    </ligand>
</feature>
<feature type="binding site" evidence="4">
    <location>
        <begin position="64"/>
        <end position="68"/>
    </location>
    <ligand>
        <name>4-CDP-2-C-methyl-D-erythritol 2-phosphate</name>
        <dbReference type="ChEBI" id="CHEBI:57919"/>
    </ligand>
</feature>